<dbReference type="Proteomes" id="UP000663868">
    <property type="component" value="Unassembled WGS sequence"/>
</dbReference>
<dbReference type="EMBL" id="CAJNOE010000154">
    <property type="protein sequence ID" value="CAF0987037.1"/>
    <property type="molecule type" value="Genomic_DNA"/>
</dbReference>
<proteinExistence type="predicted"/>
<dbReference type="Proteomes" id="UP000663860">
    <property type="component" value="Unassembled WGS sequence"/>
</dbReference>
<evidence type="ECO:0000259" key="2">
    <source>
        <dbReference type="PROSITE" id="PS50948"/>
    </source>
</evidence>
<evidence type="ECO:0000313" key="3">
    <source>
        <dbReference type="EMBL" id="CAF0987037.1"/>
    </source>
</evidence>
<feature type="domain" description="Apple" evidence="2">
    <location>
        <begin position="121"/>
        <end position="191"/>
    </location>
</feature>
<evidence type="ECO:0000313" key="4">
    <source>
        <dbReference type="EMBL" id="CAF4149105.1"/>
    </source>
</evidence>
<keyword evidence="1" id="KW-0812">Transmembrane</keyword>
<dbReference type="Pfam" id="PF00024">
    <property type="entry name" value="PAN_1"/>
    <property type="match status" value="1"/>
</dbReference>
<dbReference type="EMBL" id="CAJOBB010006046">
    <property type="protein sequence ID" value="CAF4149105.1"/>
    <property type="molecule type" value="Genomic_DNA"/>
</dbReference>
<keyword evidence="1" id="KW-0472">Membrane</keyword>
<keyword evidence="1" id="KW-1133">Transmembrane helix</keyword>
<evidence type="ECO:0000256" key="1">
    <source>
        <dbReference type="SAM" id="Phobius"/>
    </source>
</evidence>
<gene>
    <name evidence="3" type="ORF">IZO911_LOCUS16892</name>
    <name evidence="4" type="ORF">KXQ929_LOCUS37155</name>
</gene>
<name>A0A814FSR8_9BILA</name>
<dbReference type="Gene3D" id="3.50.4.10">
    <property type="entry name" value="Hepatocyte Growth Factor"/>
    <property type="match status" value="1"/>
</dbReference>
<dbReference type="InterPro" id="IPR003609">
    <property type="entry name" value="Pan_app"/>
</dbReference>
<organism evidence="3 5">
    <name type="scientific">Adineta steineri</name>
    <dbReference type="NCBI Taxonomy" id="433720"/>
    <lineage>
        <taxon>Eukaryota</taxon>
        <taxon>Metazoa</taxon>
        <taxon>Spiralia</taxon>
        <taxon>Gnathifera</taxon>
        <taxon>Rotifera</taxon>
        <taxon>Eurotatoria</taxon>
        <taxon>Bdelloidea</taxon>
        <taxon>Adinetida</taxon>
        <taxon>Adinetidae</taxon>
        <taxon>Adineta</taxon>
    </lineage>
</organism>
<accession>A0A814FSR8</accession>
<reference evidence="3" key="1">
    <citation type="submission" date="2021-02" db="EMBL/GenBank/DDBJ databases">
        <authorList>
            <person name="Nowell W R."/>
        </authorList>
    </citation>
    <scope>NUCLEOTIDE SEQUENCE</scope>
</reference>
<comment type="caution">
    <text evidence="3">The sequence shown here is derived from an EMBL/GenBank/DDBJ whole genome shotgun (WGS) entry which is preliminary data.</text>
</comment>
<sequence>MANPRYSDWSSDPVSTTHRGHSSVERIVWTDDHDRIDQNKTSFACYWCFKCCIVGSLLAGIGLAIVLTFWLTSKTAATETLTPTTVTTATATATATTTTITDTTSTSTTSTTETTTTPYSCGNMTILLNTDILGSDISSVGGTPWASCCELCLADSACESFTLAVPANTCYLKTTPTYNGTYSSTHMSARY</sequence>
<protein>
    <recommendedName>
        <fullName evidence="2">Apple domain-containing protein</fullName>
    </recommendedName>
</protein>
<evidence type="ECO:0000313" key="5">
    <source>
        <dbReference type="Proteomes" id="UP000663860"/>
    </source>
</evidence>
<dbReference type="PROSITE" id="PS50948">
    <property type="entry name" value="PAN"/>
    <property type="match status" value="1"/>
</dbReference>
<feature type="transmembrane region" description="Helical" evidence="1">
    <location>
        <begin position="44"/>
        <end position="71"/>
    </location>
</feature>
<dbReference type="AlphaFoldDB" id="A0A814FSR8"/>